<comment type="caution">
    <text evidence="6">The sequence shown here is derived from an EMBL/GenBank/DDBJ whole genome shotgun (WGS) entry which is preliminary data.</text>
</comment>
<feature type="binding site" evidence="3">
    <location>
        <position position="171"/>
    </location>
    <ligand>
        <name>ATP</name>
        <dbReference type="ChEBI" id="CHEBI:30616"/>
    </ligand>
</feature>
<evidence type="ECO:0000313" key="7">
    <source>
        <dbReference type="Proteomes" id="UP000317650"/>
    </source>
</evidence>
<evidence type="ECO:0000256" key="2">
    <source>
        <dbReference type="ARBA" id="ARBA00022840"/>
    </source>
</evidence>
<dbReference type="Pfam" id="PF07714">
    <property type="entry name" value="PK_Tyr_Ser-Thr"/>
    <property type="match status" value="1"/>
</dbReference>
<proteinExistence type="predicted"/>
<dbReference type="FunFam" id="3.30.200.20:FF:001335">
    <property type="entry name" value="Calmodulin-binding receptor-like cytoplasmic kinase 2"/>
    <property type="match status" value="1"/>
</dbReference>
<dbReference type="InterPro" id="IPR017441">
    <property type="entry name" value="Protein_kinase_ATP_BS"/>
</dbReference>
<evidence type="ECO:0000313" key="6">
    <source>
        <dbReference type="EMBL" id="THU47885.1"/>
    </source>
</evidence>
<keyword evidence="1 3" id="KW-0547">Nucleotide-binding</keyword>
<dbReference type="InterPro" id="IPR001245">
    <property type="entry name" value="Ser-Thr/Tyr_kinase_cat_dom"/>
</dbReference>
<organism evidence="6 7">
    <name type="scientific">Musa balbisiana</name>
    <name type="common">Banana</name>
    <dbReference type="NCBI Taxonomy" id="52838"/>
    <lineage>
        <taxon>Eukaryota</taxon>
        <taxon>Viridiplantae</taxon>
        <taxon>Streptophyta</taxon>
        <taxon>Embryophyta</taxon>
        <taxon>Tracheophyta</taxon>
        <taxon>Spermatophyta</taxon>
        <taxon>Magnoliopsida</taxon>
        <taxon>Liliopsida</taxon>
        <taxon>Zingiberales</taxon>
        <taxon>Musaceae</taxon>
        <taxon>Musa</taxon>
    </lineage>
</organism>
<dbReference type="SUPFAM" id="SSF56112">
    <property type="entry name" value="Protein kinase-like (PK-like)"/>
    <property type="match status" value="1"/>
</dbReference>
<name>A0A4S8IHV6_MUSBA</name>
<dbReference type="PROSITE" id="PS50011">
    <property type="entry name" value="PROTEIN_KINASE_DOM"/>
    <property type="match status" value="1"/>
</dbReference>
<dbReference type="STRING" id="52838.A0A4S8IHV6"/>
<dbReference type="GO" id="GO:0004672">
    <property type="term" value="F:protein kinase activity"/>
    <property type="evidence" value="ECO:0007669"/>
    <property type="project" value="InterPro"/>
</dbReference>
<feature type="region of interest" description="Disordered" evidence="4">
    <location>
        <begin position="93"/>
        <end position="119"/>
    </location>
</feature>
<dbReference type="Gene3D" id="1.10.510.10">
    <property type="entry name" value="Transferase(Phosphotransferase) domain 1"/>
    <property type="match status" value="2"/>
</dbReference>
<dbReference type="GO" id="GO:0005524">
    <property type="term" value="F:ATP binding"/>
    <property type="evidence" value="ECO:0007669"/>
    <property type="project" value="UniProtKB-UniRule"/>
</dbReference>
<dbReference type="InterPro" id="IPR000719">
    <property type="entry name" value="Prot_kinase_dom"/>
</dbReference>
<feature type="region of interest" description="Disordered" evidence="4">
    <location>
        <begin position="1"/>
        <end position="54"/>
    </location>
</feature>
<feature type="compositionally biased region" description="Low complexity" evidence="4">
    <location>
        <begin position="33"/>
        <end position="53"/>
    </location>
</feature>
<dbReference type="PROSITE" id="PS00107">
    <property type="entry name" value="PROTEIN_KINASE_ATP"/>
    <property type="match status" value="1"/>
</dbReference>
<dbReference type="InterPro" id="IPR011009">
    <property type="entry name" value="Kinase-like_dom_sf"/>
</dbReference>
<accession>A0A4S8IHV6</accession>
<evidence type="ECO:0000259" key="5">
    <source>
        <dbReference type="PROSITE" id="PS50011"/>
    </source>
</evidence>
<keyword evidence="7" id="KW-1185">Reference proteome</keyword>
<feature type="domain" description="Protein kinase" evidence="5">
    <location>
        <begin position="139"/>
        <end position="372"/>
    </location>
</feature>
<evidence type="ECO:0000256" key="3">
    <source>
        <dbReference type="PROSITE-ProRule" id="PRU10141"/>
    </source>
</evidence>
<protein>
    <recommendedName>
        <fullName evidence="5">Protein kinase domain-containing protein</fullName>
    </recommendedName>
</protein>
<evidence type="ECO:0000256" key="1">
    <source>
        <dbReference type="ARBA" id="ARBA00022741"/>
    </source>
</evidence>
<dbReference type="PANTHER" id="PTHR47989">
    <property type="entry name" value="OS01G0750732 PROTEIN"/>
    <property type="match status" value="1"/>
</dbReference>
<sequence>MQRRSSSQPRGPNPRAVDSRASFIATPDRWETSRSSAASFASSAATAGSTSSAPKRSSFKAFLKAIVLFFSTTKPGITSARPKTTRSLESPYATPVRNFHGSLGTSKNEACHGRDSPWRKETGTMQFNMEEILQATKNFSPSLKVGQGGFGTVYKGTLDDGTLIAVKRAKKSMHDNHVSVEFQSEIKILGQIEHFNLVRFFGYLEDNDERVIVVEYVPNGTLREHLDGFHGSYLDLSSRLDIAVDVAHAVTYLHMYAELISARRPIERKRILKERVTIKWAMKKFREGKTIQILDPNLPQTPANNLALEQIIELALQCLAPFRQSRPCMRSCAEILWNIRKDYRELLLSSDPLSQTSHQRTLPSAETRVTFK</sequence>
<feature type="compositionally biased region" description="Polar residues" evidence="4">
    <location>
        <begin position="1"/>
        <end position="10"/>
    </location>
</feature>
<keyword evidence="2 3" id="KW-0067">ATP-binding</keyword>
<gene>
    <name evidence="6" type="ORF">C4D60_Mb09t20370</name>
</gene>
<dbReference type="EMBL" id="PYDT01000010">
    <property type="protein sequence ID" value="THU47885.1"/>
    <property type="molecule type" value="Genomic_DNA"/>
</dbReference>
<dbReference type="Proteomes" id="UP000317650">
    <property type="component" value="Chromosome 9"/>
</dbReference>
<evidence type="ECO:0000256" key="4">
    <source>
        <dbReference type="SAM" id="MobiDB-lite"/>
    </source>
</evidence>
<feature type="compositionally biased region" description="Basic and acidic residues" evidence="4">
    <location>
        <begin position="109"/>
        <end position="119"/>
    </location>
</feature>
<reference evidence="6 7" key="1">
    <citation type="journal article" date="2019" name="Nat. Plants">
        <title>Genome sequencing of Musa balbisiana reveals subgenome evolution and function divergence in polyploid bananas.</title>
        <authorList>
            <person name="Yao X."/>
        </authorList>
    </citation>
    <scope>NUCLEOTIDE SEQUENCE [LARGE SCALE GENOMIC DNA]</scope>
    <source>
        <strain evidence="7">cv. DH-PKW</strain>
        <tissue evidence="6">Leaves</tissue>
    </source>
</reference>
<dbReference type="PANTHER" id="PTHR47989:SF71">
    <property type="entry name" value="PROTEIN KINASE DOMAIN-CONTAINING PROTEIN"/>
    <property type="match status" value="1"/>
</dbReference>
<dbReference type="AlphaFoldDB" id="A0A4S8IHV6"/>